<keyword evidence="4" id="KW-0378">Hydrolase</keyword>
<dbReference type="InterPro" id="IPR036389">
    <property type="entry name" value="RNase_III_sf"/>
</dbReference>
<dbReference type="Pfam" id="PF00636">
    <property type="entry name" value="Ribonuclease_3"/>
    <property type="match status" value="2"/>
</dbReference>
<feature type="compositionally biased region" description="Polar residues" evidence="8">
    <location>
        <begin position="533"/>
        <end position="548"/>
    </location>
</feature>
<feature type="region of interest" description="Disordered" evidence="8">
    <location>
        <begin position="1414"/>
        <end position="1455"/>
    </location>
</feature>
<dbReference type="GO" id="GO:0004525">
    <property type="term" value="F:ribonuclease III activity"/>
    <property type="evidence" value="ECO:0007669"/>
    <property type="project" value="InterPro"/>
</dbReference>
<evidence type="ECO:0000256" key="7">
    <source>
        <dbReference type="PROSITE-ProRule" id="PRU00657"/>
    </source>
</evidence>
<evidence type="ECO:0000259" key="9">
    <source>
        <dbReference type="PROSITE" id="PS50142"/>
    </source>
</evidence>
<dbReference type="SUPFAM" id="SSF52540">
    <property type="entry name" value="P-loop containing nucleoside triphosphate hydrolases"/>
    <property type="match status" value="1"/>
</dbReference>
<evidence type="ECO:0000313" key="13">
    <source>
        <dbReference type="Proteomes" id="UP001201163"/>
    </source>
</evidence>
<dbReference type="Gene3D" id="1.10.1520.10">
    <property type="entry name" value="Ribonuclease III domain"/>
    <property type="match status" value="2"/>
</dbReference>
<dbReference type="InterPro" id="IPR003100">
    <property type="entry name" value="PAZ_dom"/>
</dbReference>
<feature type="domain" description="RNase III" evidence="9">
    <location>
        <begin position="1128"/>
        <end position="1284"/>
    </location>
</feature>
<keyword evidence="3" id="KW-0547">Nucleotide-binding</keyword>
<dbReference type="GO" id="GO:0005524">
    <property type="term" value="F:ATP binding"/>
    <property type="evidence" value="ECO:0007669"/>
    <property type="project" value="UniProtKB-KW"/>
</dbReference>
<evidence type="ECO:0000259" key="10">
    <source>
        <dbReference type="PROSITE" id="PS50821"/>
    </source>
</evidence>
<dbReference type="GO" id="GO:0005737">
    <property type="term" value="C:cytoplasm"/>
    <property type="evidence" value="ECO:0007669"/>
    <property type="project" value="TreeGrafter"/>
</dbReference>
<comment type="cofactor">
    <cofactor evidence="1">
        <name>Mg(2+)</name>
        <dbReference type="ChEBI" id="CHEBI:18420"/>
    </cofactor>
</comment>
<keyword evidence="5" id="KW-0347">Helicase</keyword>
<dbReference type="PROSITE" id="PS50821">
    <property type="entry name" value="PAZ"/>
    <property type="match status" value="1"/>
</dbReference>
<feature type="domain" description="PAZ" evidence="10">
    <location>
        <begin position="695"/>
        <end position="812"/>
    </location>
</feature>
<comment type="caution">
    <text evidence="12">The sequence shown here is derived from an EMBL/GenBank/DDBJ whole genome shotgun (WGS) entry which is preliminary data.</text>
</comment>
<dbReference type="InterPro" id="IPR038248">
    <property type="entry name" value="Dicer_dimer_sf"/>
</dbReference>
<feature type="domain" description="RNase III" evidence="9">
    <location>
        <begin position="854"/>
        <end position="1084"/>
    </location>
</feature>
<feature type="compositionally biased region" description="Basic and acidic residues" evidence="8">
    <location>
        <begin position="1044"/>
        <end position="1057"/>
    </location>
</feature>
<dbReference type="CDD" id="cd00593">
    <property type="entry name" value="RIBOc"/>
    <property type="match status" value="2"/>
</dbReference>
<feature type="compositionally biased region" description="Basic and acidic residues" evidence="8">
    <location>
        <begin position="1"/>
        <end position="14"/>
    </location>
</feature>
<dbReference type="GO" id="GO:0004386">
    <property type="term" value="F:helicase activity"/>
    <property type="evidence" value="ECO:0007669"/>
    <property type="project" value="UniProtKB-KW"/>
</dbReference>
<evidence type="ECO:0000256" key="6">
    <source>
        <dbReference type="ARBA" id="ARBA00022840"/>
    </source>
</evidence>
<feature type="compositionally biased region" description="Basic and acidic residues" evidence="8">
    <location>
        <begin position="1440"/>
        <end position="1455"/>
    </location>
</feature>
<evidence type="ECO:0000256" key="4">
    <source>
        <dbReference type="ARBA" id="ARBA00022801"/>
    </source>
</evidence>
<dbReference type="SMART" id="SM00949">
    <property type="entry name" value="PAZ"/>
    <property type="match status" value="1"/>
</dbReference>
<evidence type="ECO:0000256" key="8">
    <source>
        <dbReference type="SAM" id="MobiDB-lite"/>
    </source>
</evidence>
<sequence length="1455" mass="162281">MAQICEDARKRDKATPLPSRQGSDYEAPPCRVDNEGSCSPLIGVPPPVVDDLSGAALSAEGRKRVFTSQSFTPGTGLPSKRSKTTPNAASGQPELSHDGSCHPSEIVVLYEPPSKLTFTTLYKQLRGVDEEEQYSRRHFSAALHVLLDMGPCASDLVWRRALSDLDASVSQAYNEDDEHAKEYVALFEIREIIKNWEYTMPNLDPSSRGLNVTPKFLKLVHILQSCRPHEDSFRGIVFVRRRAVALVMSELLRLLDITGLRPQVLVGKDIHTDFLSQNEIFHDFETGTYNLIITTKWAEDLEIPPASVVVRYDLFDSQLSYANCRARTRGRGSHLLHMIQRGYDSHRHRLLQLTRFDEVTQTWMNSTVQNSGSAIQPVAIVDSHDPYLSDSEDEDDSVQFIKDPTTGGHIRIQDATGIIHRFAANISSGETASRHVTPLFRFESVLTSQTSQPSFICTVTLPPGPHVPPVTGLPSVSKAHARRTACFQMCKELSERGLLDPRLFPRPPLQISYPKRVPDVCHTLDHTGEDSFKTSLSQPSGNRKQSGLHSYPRKKPEFWTNVVALKSAILYPTVISVRDQEQYGPLILLTRAPLPHMSSLKLFDSGFPIGINLKQGASFAVDAERLHDLYLYTIRIYRSIVNKPLVCTLEEMPHFLAPLRTSWLGFNRKQASRWVIDEIVDDIPWDQVKLAAHKWVTELSAENLESSLEDAIIQDRWIEYTRRYYFIKVRRDLTPLSKPVDSPREAKYGSFLEYCKERRKGFEGLRDCNQPLIEVDRVLPVLNRLNPASKTPPNPTKHPAKYLIPELCALFTIPASTFRTALLLPSVMRRIDDMLLVTELNATLFDHSINEPQLHAAISAPSACAEFDYERLELLGDAYLKYLSSIYLFVTNPSQHEGALHSARLRIISNRALFFNAENAGLAPYIQAKPLVPKQWCPPNYTVIPPPPPKAQENELVTRVDRDGAERETGVDASDIQDVKQEEKDRVSPDLWFKIGLGPSEPDAHQVAADSVETRESAAHGGFSAEPGQGDIDGVPIKGAAKPNTEKLTSKKSKKDDQNVQWLGDKAIADVAEAIIGAAYITGGSETALNASKALRIAVPSIDQWSDFARKALAPPPDVTTRLRPGTVEAIEEIMGHKFNRPHLLAQALTHASIQGFEMTCYQRLEFLGDAILDFLVIRHIYGRDATLSPGALTLLKGAMVSNQTLGAICVEVGLHEHLMFESFDLASKIRAYTENLKRKRNAEYESAKEEGRAPGQYWIDTIPPKALSDVVESVIGAIFISDNFSPEGAQSFFDKILKPFYDKHITLRTLSHHPTKTLFEVFQAHGCQQFEVTREYESTEDFSSGTLCNVVIHDVILASAGGPSAVYAAKRAAVYALDAIEGDPDFITRTCDCRAKTQAKKANKKALKQMLASLQDQSEDQQPMKKTSIVADGDEDDMVTEKGDTKNSRECSPT</sequence>
<dbReference type="PROSITE" id="PS50142">
    <property type="entry name" value="RNASE_3_2"/>
    <property type="match status" value="2"/>
</dbReference>
<evidence type="ECO:0000313" key="12">
    <source>
        <dbReference type="EMBL" id="KAH8999291.1"/>
    </source>
</evidence>
<dbReference type="PANTHER" id="PTHR14950">
    <property type="entry name" value="DICER-RELATED"/>
    <property type="match status" value="1"/>
</dbReference>
<dbReference type="PANTHER" id="PTHR14950:SF37">
    <property type="entry name" value="ENDORIBONUCLEASE DICER"/>
    <property type="match status" value="1"/>
</dbReference>
<dbReference type="Gene3D" id="3.30.160.380">
    <property type="entry name" value="Dicer dimerisation domain"/>
    <property type="match status" value="1"/>
</dbReference>
<accession>A0AAD4LU31</accession>
<evidence type="ECO:0000256" key="2">
    <source>
        <dbReference type="ARBA" id="ARBA00022737"/>
    </source>
</evidence>
<dbReference type="PROSITE" id="PS00517">
    <property type="entry name" value="RNASE_3_1"/>
    <property type="match status" value="1"/>
</dbReference>
<dbReference type="SUPFAM" id="SSF69065">
    <property type="entry name" value="RNase III domain-like"/>
    <property type="match status" value="2"/>
</dbReference>
<keyword evidence="7" id="KW-0694">RNA-binding</keyword>
<dbReference type="EMBL" id="JAKELL010000004">
    <property type="protein sequence ID" value="KAH8999291.1"/>
    <property type="molecule type" value="Genomic_DNA"/>
</dbReference>
<dbReference type="GO" id="GO:0005634">
    <property type="term" value="C:nucleus"/>
    <property type="evidence" value="ECO:0007669"/>
    <property type="project" value="TreeGrafter"/>
</dbReference>
<dbReference type="GO" id="GO:0003723">
    <property type="term" value="F:RNA binding"/>
    <property type="evidence" value="ECO:0007669"/>
    <property type="project" value="UniProtKB-UniRule"/>
</dbReference>
<evidence type="ECO:0000256" key="5">
    <source>
        <dbReference type="ARBA" id="ARBA00022806"/>
    </source>
</evidence>
<dbReference type="GO" id="GO:0030422">
    <property type="term" value="P:siRNA processing"/>
    <property type="evidence" value="ECO:0007669"/>
    <property type="project" value="TreeGrafter"/>
</dbReference>
<dbReference type="InterPro" id="IPR005034">
    <property type="entry name" value="Dicer_dimerisation"/>
</dbReference>
<protein>
    <submittedName>
        <fullName evidence="12">Ribonuclease III</fullName>
    </submittedName>
</protein>
<keyword evidence="6" id="KW-0067">ATP-binding</keyword>
<dbReference type="Proteomes" id="UP001201163">
    <property type="component" value="Unassembled WGS sequence"/>
</dbReference>
<gene>
    <name evidence="12" type="ORF">EDB92DRAFT_1790811</name>
</gene>
<dbReference type="Gene3D" id="2.170.260.10">
    <property type="entry name" value="paz domain"/>
    <property type="match status" value="1"/>
</dbReference>
<dbReference type="Gene3D" id="3.40.50.300">
    <property type="entry name" value="P-loop containing nucleotide triphosphate hydrolases"/>
    <property type="match status" value="1"/>
</dbReference>
<evidence type="ECO:0000259" key="11">
    <source>
        <dbReference type="PROSITE" id="PS51327"/>
    </source>
</evidence>
<feature type="region of interest" description="Disordered" evidence="8">
    <location>
        <begin position="998"/>
        <end position="1057"/>
    </location>
</feature>
<dbReference type="PROSITE" id="PS51327">
    <property type="entry name" value="DICER_DSRBF"/>
    <property type="match status" value="1"/>
</dbReference>
<feature type="region of interest" description="Disordered" evidence="8">
    <location>
        <begin position="1"/>
        <end position="44"/>
    </location>
</feature>
<organism evidence="12 13">
    <name type="scientific">Lactarius akahatsu</name>
    <dbReference type="NCBI Taxonomy" id="416441"/>
    <lineage>
        <taxon>Eukaryota</taxon>
        <taxon>Fungi</taxon>
        <taxon>Dikarya</taxon>
        <taxon>Basidiomycota</taxon>
        <taxon>Agaricomycotina</taxon>
        <taxon>Agaricomycetes</taxon>
        <taxon>Russulales</taxon>
        <taxon>Russulaceae</taxon>
        <taxon>Lactarius</taxon>
    </lineage>
</organism>
<evidence type="ECO:0000256" key="1">
    <source>
        <dbReference type="ARBA" id="ARBA00001946"/>
    </source>
</evidence>
<feature type="compositionally biased region" description="Polar residues" evidence="8">
    <location>
        <begin position="1415"/>
        <end position="1426"/>
    </location>
</feature>
<feature type="domain" description="Dicer dsRNA-binding fold" evidence="11">
    <location>
        <begin position="415"/>
        <end position="513"/>
    </location>
</feature>
<feature type="region of interest" description="Disordered" evidence="8">
    <location>
        <begin position="530"/>
        <end position="550"/>
    </location>
</feature>
<dbReference type="Pfam" id="PF03368">
    <property type="entry name" value="Dicer_dimer"/>
    <property type="match status" value="1"/>
</dbReference>
<name>A0AAD4LU31_9AGAM</name>
<reference evidence="12" key="1">
    <citation type="submission" date="2022-01" db="EMBL/GenBank/DDBJ databases">
        <title>Comparative genomics reveals a dynamic genome evolution in the ectomycorrhizal milk-cap (Lactarius) mushrooms.</title>
        <authorList>
            <consortium name="DOE Joint Genome Institute"/>
            <person name="Lebreton A."/>
            <person name="Tang N."/>
            <person name="Kuo A."/>
            <person name="LaButti K."/>
            <person name="Drula E."/>
            <person name="Barry K."/>
            <person name="Clum A."/>
            <person name="Lipzen A."/>
            <person name="Mousain D."/>
            <person name="Ng V."/>
            <person name="Wang R."/>
            <person name="Wang X."/>
            <person name="Dai Y."/>
            <person name="Henrissat B."/>
            <person name="Grigoriev I.V."/>
            <person name="Guerin-Laguette A."/>
            <person name="Yu F."/>
            <person name="Martin F.M."/>
        </authorList>
    </citation>
    <scope>NUCLEOTIDE SEQUENCE</scope>
    <source>
        <strain evidence="12">QP</strain>
    </source>
</reference>
<dbReference type="InterPro" id="IPR000999">
    <property type="entry name" value="RNase_III_dom"/>
</dbReference>
<feature type="region of interest" description="Disordered" evidence="8">
    <location>
        <begin position="963"/>
        <end position="984"/>
    </location>
</feature>
<dbReference type="InterPro" id="IPR027417">
    <property type="entry name" value="P-loop_NTPase"/>
</dbReference>
<keyword evidence="13" id="KW-1185">Reference proteome</keyword>
<keyword evidence="2" id="KW-0677">Repeat</keyword>
<dbReference type="SMART" id="SM00535">
    <property type="entry name" value="RIBOc"/>
    <property type="match status" value="2"/>
</dbReference>
<evidence type="ECO:0000256" key="3">
    <source>
        <dbReference type="ARBA" id="ARBA00022741"/>
    </source>
</evidence>
<feature type="region of interest" description="Disordered" evidence="8">
    <location>
        <begin position="67"/>
        <end position="101"/>
    </location>
</feature>
<proteinExistence type="predicted"/>